<reference evidence="5 6" key="1">
    <citation type="submission" date="2018-07" db="EMBL/GenBank/DDBJ databases">
        <title>Genomic Encyclopedia of Type Strains, Phase IV (KMG-IV): sequencing the most valuable type-strain genomes for metagenomic binning, comparative biology and taxonomic classification.</title>
        <authorList>
            <person name="Goeker M."/>
        </authorList>
    </citation>
    <scope>NUCLEOTIDE SEQUENCE [LARGE SCALE GENOMIC DNA]</scope>
    <source>
        <strain evidence="5 6">DSM 27016</strain>
    </source>
</reference>
<comment type="caution">
    <text evidence="5">The sequence shown here is derived from an EMBL/GenBank/DDBJ whole genome shotgun (WGS) entry which is preliminary data.</text>
</comment>
<dbReference type="PIRSF" id="PIRSF005384">
    <property type="entry name" value="RpiB_LacA_B"/>
    <property type="match status" value="1"/>
</dbReference>
<feature type="binding site" evidence="4">
    <location>
        <begin position="65"/>
        <end position="69"/>
    </location>
    <ligand>
        <name>D-ribulose 5-phosphate</name>
        <dbReference type="ChEBI" id="CHEBI:58121"/>
    </ligand>
</feature>
<dbReference type="PANTHER" id="PTHR43732">
    <property type="entry name" value="RIBOSE 5-PHOSPHATE ISOMERASE-RELATED"/>
    <property type="match status" value="1"/>
</dbReference>
<gene>
    <name evidence="5" type="ORF">DFR58_11554</name>
</gene>
<feature type="active site" description="Proton acceptor" evidence="3">
    <location>
        <position position="64"/>
    </location>
</feature>
<keyword evidence="2 5" id="KW-0413">Isomerase</keyword>
<dbReference type="Proteomes" id="UP000253034">
    <property type="component" value="Unassembled WGS sequence"/>
</dbReference>
<dbReference type="NCBIfam" id="TIGR00689">
    <property type="entry name" value="rpiB_lacA_lacB"/>
    <property type="match status" value="1"/>
</dbReference>
<evidence type="ECO:0000256" key="3">
    <source>
        <dbReference type="PIRSR" id="PIRSR005384-1"/>
    </source>
</evidence>
<dbReference type="Pfam" id="PF02502">
    <property type="entry name" value="LacAB_rpiB"/>
    <property type="match status" value="1"/>
</dbReference>
<dbReference type="EMBL" id="QPJT01000015">
    <property type="protein sequence ID" value="RCX14331.1"/>
    <property type="molecule type" value="Genomic_DNA"/>
</dbReference>
<feature type="binding site" evidence="4">
    <location>
        <position position="135"/>
    </location>
    <ligand>
        <name>D-ribulose 5-phosphate</name>
        <dbReference type="ChEBI" id="CHEBI:58121"/>
    </ligand>
</feature>
<dbReference type="InterPro" id="IPR004785">
    <property type="entry name" value="RpiB"/>
</dbReference>
<dbReference type="GO" id="GO:0016861">
    <property type="term" value="F:intramolecular oxidoreductase activity, interconverting aldoses and ketoses"/>
    <property type="evidence" value="ECO:0007669"/>
    <property type="project" value="UniProtKB-ARBA"/>
</dbReference>
<dbReference type="InterPro" id="IPR003500">
    <property type="entry name" value="RpiB_LacA_LacB"/>
</dbReference>
<evidence type="ECO:0000313" key="6">
    <source>
        <dbReference type="Proteomes" id="UP000253034"/>
    </source>
</evidence>
<accession>A0A369AYV2</accession>
<sequence>MIAIGSDHGGYALKLKIMEFLEAEKYEVKDFGICSEHSVDYPDIALPVAQAIINNECEKGILICGTGLGISIAANKVRGIRAAVCTDSYMARMSREHNNANILALGGRVIGVDLGLDIVHTWLKSEFKGGRHLTRVNKICEIEKNFLK</sequence>
<proteinExistence type="inferred from homology"/>
<evidence type="ECO:0000313" key="5">
    <source>
        <dbReference type="EMBL" id="RCX14331.1"/>
    </source>
</evidence>
<comment type="similarity">
    <text evidence="1">Belongs to the LacAB/RpiB family.</text>
</comment>
<keyword evidence="6" id="KW-1185">Reference proteome</keyword>
<evidence type="ECO:0000256" key="2">
    <source>
        <dbReference type="ARBA" id="ARBA00023235"/>
    </source>
</evidence>
<dbReference type="SUPFAM" id="SSF89623">
    <property type="entry name" value="Ribose/Galactose isomerase RpiB/AlsB"/>
    <property type="match status" value="1"/>
</dbReference>
<organism evidence="5 6">
    <name type="scientific">Anaerobacterium chartisolvens</name>
    <dbReference type="NCBI Taxonomy" id="1297424"/>
    <lineage>
        <taxon>Bacteria</taxon>
        <taxon>Bacillati</taxon>
        <taxon>Bacillota</taxon>
        <taxon>Clostridia</taxon>
        <taxon>Eubacteriales</taxon>
        <taxon>Oscillospiraceae</taxon>
        <taxon>Anaerobacterium</taxon>
    </lineage>
</organism>
<feature type="binding site" evidence="4">
    <location>
        <position position="131"/>
    </location>
    <ligand>
        <name>D-ribulose 5-phosphate</name>
        <dbReference type="ChEBI" id="CHEBI:58121"/>
    </ligand>
</feature>
<feature type="binding site" evidence="4">
    <location>
        <position position="98"/>
    </location>
    <ligand>
        <name>D-ribulose 5-phosphate</name>
        <dbReference type="ChEBI" id="CHEBI:58121"/>
    </ligand>
</feature>
<evidence type="ECO:0000256" key="4">
    <source>
        <dbReference type="PIRSR" id="PIRSR005384-2"/>
    </source>
</evidence>
<dbReference type="NCBIfam" id="NF004051">
    <property type="entry name" value="PRK05571.1"/>
    <property type="match status" value="1"/>
</dbReference>
<feature type="binding site" evidence="4">
    <location>
        <begin position="7"/>
        <end position="8"/>
    </location>
    <ligand>
        <name>D-ribulose 5-phosphate</name>
        <dbReference type="ChEBI" id="CHEBI:58121"/>
    </ligand>
</feature>
<evidence type="ECO:0000256" key="1">
    <source>
        <dbReference type="ARBA" id="ARBA00008754"/>
    </source>
</evidence>
<dbReference type="NCBIfam" id="TIGR01120">
    <property type="entry name" value="rpiB"/>
    <property type="match status" value="1"/>
</dbReference>
<dbReference type="Gene3D" id="3.40.1400.10">
    <property type="entry name" value="Sugar-phosphate isomerase, RpiB/LacA/LacB"/>
    <property type="match status" value="1"/>
</dbReference>
<dbReference type="AlphaFoldDB" id="A0A369AYV2"/>
<dbReference type="PANTHER" id="PTHR43732:SF1">
    <property type="entry name" value="RIBOSE 5-PHOSPHATE ISOMERASE"/>
    <property type="match status" value="1"/>
</dbReference>
<dbReference type="InterPro" id="IPR036569">
    <property type="entry name" value="RpiB_LacA_LacB_sf"/>
</dbReference>
<feature type="binding site" evidence="4">
    <location>
        <position position="108"/>
    </location>
    <ligand>
        <name>D-ribulose 5-phosphate</name>
        <dbReference type="ChEBI" id="CHEBI:58121"/>
    </ligand>
</feature>
<dbReference type="RefSeq" id="WP_114298355.1">
    <property type="nucleotide sequence ID" value="NZ_QPJT01000015.1"/>
</dbReference>
<name>A0A369AYV2_9FIRM</name>
<protein>
    <submittedName>
        <fullName evidence="5">Ribose-5-phosphate isomerase</fullName>
    </submittedName>
</protein>
<dbReference type="OrthoDB" id="1778624at2"/>
<feature type="active site" description="Proton donor" evidence="3">
    <location>
        <position position="97"/>
    </location>
</feature>
<dbReference type="GO" id="GO:0005975">
    <property type="term" value="P:carbohydrate metabolic process"/>
    <property type="evidence" value="ECO:0007669"/>
    <property type="project" value="InterPro"/>
</dbReference>
<dbReference type="InterPro" id="IPR051812">
    <property type="entry name" value="SPI_LacAB/RpiB"/>
</dbReference>